<evidence type="ECO:0000259" key="7">
    <source>
        <dbReference type="PROSITE" id="PS51755"/>
    </source>
</evidence>
<dbReference type="Proteomes" id="UP000598146">
    <property type="component" value="Unassembled WGS sequence"/>
</dbReference>
<dbReference type="CDD" id="cd15831">
    <property type="entry name" value="BTAD"/>
    <property type="match status" value="1"/>
</dbReference>
<dbReference type="Pfam" id="PF03704">
    <property type="entry name" value="BTAD"/>
    <property type="match status" value="2"/>
</dbReference>
<evidence type="ECO:0000256" key="3">
    <source>
        <dbReference type="ARBA" id="ARBA00023015"/>
    </source>
</evidence>
<keyword evidence="4 6" id="KW-0238">DNA-binding</keyword>
<keyword evidence="2" id="KW-0677">Repeat</keyword>
<dbReference type="Gene3D" id="1.10.10.10">
    <property type="entry name" value="Winged helix-like DNA-binding domain superfamily/Winged helix DNA-binding domain"/>
    <property type="match status" value="2"/>
</dbReference>
<keyword evidence="3" id="KW-0805">Transcription regulation</keyword>
<dbReference type="SUPFAM" id="SSF52540">
    <property type="entry name" value="P-loop containing nucleoside triphosphate hydrolases"/>
    <property type="match status" value="1"/>
</dbReference>
<dbReference type="GO" id="GO:0003677">
    <property type="term" value="F:DNA binding"/>
    <property type="evidence" value="ECO:0007669"/>
    <property type="project" value="UniProtKB-UniRule"/>
</dbReference>
<name>A0A931CE71_9ACTN</name>
<dbReference type="InterPro" id="IPR001867">
    <property type="entry name" value="OmpR/PhoB-type_DNA-bd"/>
</dbReference>
<dbReference type="GO" id="GO:0006355">
    <property type="term" value="P:regulation of DNA-templated transcription"/>
    <property type="evidence" value="ECO:0007669"/>
    <property type="project" value="InterPro"/>
</dbReference>
<reference evidence="8" key="1">
    <citation type="submission" date="2020-11" db="EMBL/GenBank/DDBJ databases">
        <title>Isolation and identification of active actinomycetes.</title>
        <authorList>
            <person name="Sun X."/>
        </authorList>
    </citation>
    <scope>NUCLEOTIDE SEQUENCE</scope>
    <source>
        <strain evidence="8">NEAU-A11</strain>
    </source>
</reference>
<dbReference type="RefSeq" id="WP_196417616.1">
    <property type="nucleotide sequence ID" value="NZ_JADQTO010000017.1"/>
</dbReference>
<dbReference type="InterPro" id="IPR027417">
    <property type="entry name" value="P-loop_NTPase"/>
</dbReference>
<evidence type="ECO:0000256" key="6">
    <source>
        <dbReference type="PROSITE-ProRule" id="PRU01091"/>
    </source>
</evidence>
<feature type="domain" description="OmpR/PhoB-type" evidence="7">
    <location>
        <begin position="230"/>
        <end position="328"/>
    </location>
</feature>
<evidence type="ECO:0000313" key="9">
    <source>
        <dbReference type="Proteomes" id="UP000598146"/>
    </source>
</evidence>
<dbReference type="SMART" id="SM00862">
    <property type="entry name" value="Trans_reg_C"/>
    <property type="match status" value="2"/>
</dbReference>
<evidence type="ECO:0000256" key="5">
    <source>
        <dbReference type="ARBA" id="ARBA00023163"/>
    </source>
</evidence>
<dbReference type="EMBL" id="JADQTO010000017">
    <property type="protein sequence ID" value="MBG0565837.1"/>
    <property type="molecule type" value="Genomic_DNA"/>
</dbReference>
<feature type="domain" description="OmpR/PhoB-type" evidence="7">
    <location>
        <begin position="1"/>
        <end position="91"/>
    </location>
</feature>
<sequence length="1239" mass="133719">MEFRLLGPVEARTAAGPVDIGQPRQRAVLAALLVDAGRPVPMDVLIDRVWGERPPAKARHAVQAYVSALRRALSDGPVELHRAGGGYRIDVPADLVDLRRFENLAARDEPGPLGQALGLWRGSPVADLPGPWAQRLRRQWHNRRIEVALAWARAASAAGTAGLTLDALSALCEEYPLVEPLAAALIRALHECGRTSEALDRYASTRHLLAEELGTDPGRELHDVYRMLLTASGEPGDRSVEFRLLGPVEVGTRAGVLPLGGAKIRTLLATLLLPAGRVISTDRLIDVIWDDDPPPTARALVQTYVSALRRALPADVIETRPPGYLARIDPDSLDRNRFDALVARGRAAAREGRHGEASETLRAAAALWRGPALGGVRSTALAAEAARLDEQRLTVTEERISADLALGRADQLCGELSVLVGQHPTRESLRALLMTALYRSGRAADALAVYRQGRAILVEELGIEPGPELARLHEAILRGDAGPAPVAAAPAPVPAQLPPDAADFTGREAQSGQLIQLLESPSAVGVIAGPGGVGKSALAVHVAHRVASAYPGGVLHVDLRGMSASPASPAEVLGRFLRAFDVDPSAIESSLDERMNQYRSLLAGRRVLVVLDDAANEQQVRPLLPGSPRCGVLITSRNRLPGLAGARLLELDMLSRREATALLARVVGDDRVISSPDAAAEIVTSCGRLPLAVRIAGARLATRRHWSAQLLARRLGDERRRLDELWAGDQQVRATIEMSLPGLDPRARVALRRLGQLGPADFPCWVVAALLDTSADDAETVVEQLVDAHLVDYTYVDHAGQIRYRLHDLVRIYAREQAERHESYADQVAVTTRVADGWLTRLDRLRGHIADRVTSGCIPLWLPSRDSPAGEPAGEPVADPRGWLDVEQTSLVLAVERAAALDLDDTAVRLASLVCASSYPLNNVIELWQRAHDAALGAARRAGNRLGEAVLVAALGQFRYEQDRYPEARRYLSEALALFRDLGHQRGAAATLTALGLACREQGHLPEARHFLEQAMTVCAVLDDDGAIGHCARIAGSVYLEQGAIDEANASLRRALDAYRRAGSRRGTALTLRTIGLVHRAAGRLGDAEQVLSEATDMFRRLGDVKLEGFSSRALAKTHVRMGQLDRALAVLEPLLVSDRHGRDRWAEAMTLRTLGELHLSADRLDEADACLRGALEAFRALEMPLFAARTLRDIAELREACGEHAAAAAARHEALATFRAYGAREVTELSSRVATESL</sequence>
<dbReference type="InterPro" id="IPR005158">
    <property type="entry name" value="BTAD"/>
</dbReference>
<keyword evidence="5" id="KW-0804">Transcription</keyword>
<dbReference type="AlphaFoldDB" id="A0A931CE71"/>
<dbReference type="Gene3D" id="1.10.8.430">
    <property type="entry name" value="Helical domain of apoptotic protease-activating factors"/>
    <property type="match status" value="1"/>
</dbReference>
<dbReference type="Pfam" id="PF00931">
    <property type="entry name" value="NB-ARC"/>
    <property type="match status" value="1"/>
</dbReference>
<comment type="caution">
    <text evidence="8">The sequence shown here is derived from an EMBL/GenBank/DDBJ whole genome shotgun (WGS) entry which is preliminary data.</text>
</comment>
<dbReference type="SMART" id="SM00028">
    <property type="entry name" value="TPR"/>
    <property type="match status" value="5"/>
</dbReference>
<dbReference type="SUPFAM" id="SSF46894">
    <property type="entry name" value="C-terminal effector domain of the bipartite response regulators"/>
    <property type="match status" value="2"/>
</dbReference>
<feature type="DNA-binding region" description="OmpR/PhoB-type" evidence="6">
    <location>
        <begin position="1"/>
        <end position="91"/>
    </location>
</feature>
<evidence type="ECO:0000256" key="4">
    <source>
        <dbReference type="ARBA" id="ARBA00023125"/>
    </source>
</evidence>
<gene>
    <name evidence="8" type="ORF">I4J89_30750</name>
</gene>
<dbReference type="GO" id="GO:0000160">
    <property type="term" value="P:phosphorelay signal transduction system"/>
    <property type="evidence" value="ECO:0007669"/>
    <property type="project" value="InterPro"/>
</dbReference>
<dbReference type="InterPro" id="IPR042197">
    <property type="entry name" value="Apaf_helical"/>
</dbReference>
<evidence type="ECO:0000256" key="1">
    <source>
        <dbReference type="ARBA" id="ARBA00005820"/>
    </source>
</evidence>
<keyword evidence="9" id="KW-1185">Reference proteome</keyword>
<dbReference type="InterPro" id="IPR019734">
    <property type="entry name" value="TPR_rpt"/>
</dbReference>
<dbReference type="PROSITE" id="PS51755">
    <property type="entry name" value="OMPR_PHOB"/>
    <property type="match status" value="2"/>
</dbReference>
<dbReference type="Gene3D" id="1.25.40.10">
    <property type="entry name" value="Tetratricopeptide repeat domain"/>
    <property type="match status" value="4"/>
</dbReference>
<dbReference type="InterPro" id="IPR051677">
    <property type="entry name" value="AfsR-DnrI-RedD_regulator"/>
</dbReference>
<dbReference type="InterPro" id="IPR002182">
    <property type="entry name" value="NB-ARC"/>
</dbReference>
<organism evidence="8 9">
    <name type="scientific">Actinoplanes aureus</name>
    <dbReference type="NCBI Taxonomy" id="2792083"/>
    <lineage>
        <taxon>Bacteria</taxon>
        <taxon>Bacillati</taxon>
        <taxon>Actinomycetota</taxon>
        <taxon>Actinomycetes</taxon>
        <taxon>Micromonosporales</taxon>
        <taxon>Micromonosporaceae</taxon>
        <taxon>Actinoplanes</taxon>
    </lineage>
</organism>
<dbReference type="Pfam" id="PF13424">
    <property type="entry name" value="TPR_12"/>
    <property type="match status" value="2"/>
</dbReference>
<comment type="similarity">
    <text evidence="1">Belongs to the AfsR/DnrI/RedD regulatory family.</text>
</comment>
<dbReference type="PRINTS" id="PR00364">
    <property type="entry name" value="DISEASERSIST"/>
</dbReference>
<accession>A0A931CE71</accession>
<dbReference type="InterPro" id="IPR011990">
    <property type="entry name" value="TPR-like_helical_dom_sf"/>
</dbReference>
<evidence type="ECO:0000313" key="8">
    <source>
        <dbReference type="EMBL" id="MBG0565837.1"/>
    </source>
</evidence>
<feature type="DNA-binding region" description="OmpR/PhoB-type" evidence="6">
    <location>
        <begin position="230"/>
        <end position="328"/>
    </location>
</feature>
<dbReference type="Pfam" id="PF00486">
    <property type="entry name" value="Trans_reg_C"/>
    <property type="match status" value="2"/>
</dbReference>
<dbReference type="PANTHER" id="PTHR35807">
    <property type="entry name" value="TRANSCRIPTIONAL REGULATOR REDD-RELATED"/>
    <property type="match status" value="1"/>
</dbReference>
<dbReference type="Gene3D" id="3.40.50.300">
    <property type="entry name" value="P-loop containing nucleotide triphosphate hydrolases"/>
    <property type="match status" value="1"/>
</dbReference>
<dbReference type="GO" id="GO:0043531">
    <property type="term" value="F:ADP binding"/>
    <property type="evidence" value="ECO:0007669"/>
    <property type="project" value="InterPro"/>
</dbReference>
<dbReference type="SUPFAM" id="SSF48452">
    <property type="entry name" value="TPR-like"/>
    <property type="match status" value="4"/>
</dbReference>
<dbReference type="InterPro" id="IPR016032">
    <property type="entry name" value="Sig_transdc_resp-reg_C-effctor"/>
</dbReference>
<proteinExistence type="inferred from homology"/>
<protein>
    <submittedName>
        <fullName evidence="8">Tetratricopeptide repeat protein</fullName>
    </submittedName>
</protein>
<dbReference type="PANTHER" id="PTHR35807:SF1">
    <property type="entry name" value="TRANSCRIPTIONAL REGULATOR REDD"/>
    <property type="match status" value="1"/>
</dbReference>
<evidence type="ECO:0000256" key="2">
    <source>
        <dbReference type="ARBA" id="ARBA00022737"/>
    </source>
</evidence>
<dbReference type="SMART" id="SM01043">
    <property type="entry name" value="BTAD"/>
    <property type="match status" value="2"/>
</dbReference>
<dbReference type="InterPro" id="IPR036388">
    <property type="entry name" value="WH-like_DNA-bd_sf"/>
</dbReference>